<sequence>MIPACLLPLPILGKTSRIHPQPLGQLATATGGTELISSGTNPNQGKAAS</sequence>
<reference evidence="1 2" key="1">
    <citation type="submission" date="2020-08" db="EMBL/GenBank/DDBJ databases">
        <title>Sequencing the genomes of 1000 actinobacteria strains.</title>
        <authorList>
            <person name="Klenk H.-P."/>
        </authorList>
    </citation>
    <scope>NUCLEOTIDE SEQUENCE [LARGE SCALE GENOMIC DNA]</scope>
    <source>
        <strain evidence="1 2">DSM 43768</strain>
    </source>
</reference>
<evidence type="ECO:0000313" key="2">
    <source>
        <dbReference type="Proteomes" id="UP000565579"/>
    </source>
</evidence>
<proteinExistence type="predicted"/>
<accession>A0A7X0NX77</accession>
<gene>
    <name evidence="1" type="ORF">HD593_006055</name>
</gene>
<dbReference type="EMBL" id="JACHMI010000001">
    <property type="protein sequence ID" value="MBB6551260.1"/>
    <property type="molecule type" value="Genomic_DNA"/>
</dbReference>
<keyword evidence="2" id="KW-1185">Reference proteome</keyword>
<dbReference type="AlphaFoldDB" id="A0A7X0NX77"/>
<name>A0A7X0NX77_9ACTN</name>
<dbReference type="RefSeq" id="WP_185112776.1">
    <property type="nucleotide sequence ID" value="NZ_BAAAXY010000010.1"/>
</dbReference>
<protein>
    <submittedName>
        <fullName evidence="1">Uncharacterized protein</fullName>
    </submittedName>
</protein>
<evidence type="ECO:0000313" key="1">
    <source>
        <dbReference type="EMBL" id="MBB6551260.1"/>
    </source>
</evidence>
<organism evidence="1 2">
    <name type="scientific">Nonomuraea rubra</name>
    <dbReference type="NCBI Taxonomy" id="46180"/>
    <lineage>
        <taxon>Bacteria</taxon>
        <taxon>Bacillati</taxon>
        <taxon>Actinomycetota</taxon>
        <taxon>Actinomycetes</taxon>
        <taxon>Streptosporangiales</taxon>
        <taxon>Streptosporangiaceae</taxon>
        <taxon>Nonomuraea</taxon>
    </lineage>
</organism>
<dbReference type="Proteomes" id="UP000565579">
    <property type="component" value="Unassembled WGS sequence"/>
</dbReference>
<comment type="caution">
    <text evidence="1">The sequence shown here is derived from an EMBL/GenBank/DDBJ whole genome shotgun (WGS) entry which is preliminary data.</text>
</comment>